<dbReference type="Proteomes" id="UP000578531">
    <property type="component" value="Unassembled WGS sequence"/>
</dbReference>
<feature type="compositionally biased region" description="Basic and acidic residues" evidence="1">
    <location>
        <begin position="250"/>
        <end position="259"/>
    </location>
</feature>
<feature type="compositionally biased region" description="Acidic residues" evidence="1">
    <location>
        <begin position="227"/>
        <end position="236"/>
    </location>
</feature>
<dbReference type="EMBL" id="JACCJC010000086">
    <property type="protein sequence ID" value="KAF6227501.1"/>
    <property type="molecule type" value="Genomic_DNA"/>
</dbReference>
<dbReference type="GeneID" id="59293877"/>
<dbReference type="RefSeq" id="XP_037158992.1">
    <property type="nucleotide sequence ID" value="XM_037314113.1"/>
</dbReference>
<gene>
    <name evidence="2" type="ORF">HO173_012241</name>
</gene>
<comment type="caution">
    <text evidence="2">The sequence shown here is derived from an EMBL/GenBank/DDBJ whole genome shotgun (WGS) entry which is preliminary data.</text>
</comment>
<proteinExistence type="predicted"/>
<sequence>MSPKPHLLFISSSSIPSYLNHYYLQILYLSLHHLASSPTLSLPLALSSSELLSFIMAQFTPINVDPKANGAYFSEQLAKGEANLDVFAIFGLHANGPVLDRRALCSHFTTELMPHSFGGGTASSAKTQGRKIPTWALMNTAQKILWRLDDAGLARLQDAWRVKSKQVWNPFAEPGSPEAFIPTRSSARRNAPKYYIAGVEEVPDEYDTARKQGAGIPGSQSNPFCIDSEDEGDPMETDNFVPDLSGHSGFAREHPDLMD</sequence>
<feature type="region of interest" description="Disordered" evidence="1">
    <location>
        <begin position="209"/>
        <end position="259"/>
    </location>
</feature>
<keyword evidence="3" id="KW-1185">Reference proteome</keyword>
<evidence type="ECO:0000313" key="3">
    <source>
        <dbReference type="Proteomes" id="UP000578531"/>
    </source>
</evidence>
<reference evidence="2 3" key="1">
    <citation type="journal article" date="2020" name="Genomics">
        <title>Complete, high-quality genomes from long-read metagenomic sequencing of two wolf lichen thalli reveals enigmatic genome architecture.</title>
        <authorList>
            <person name="McKenzie S.K."/>
            <person name="Walston R.F."/>
            <person name="Allen J.L."/>
        </authorList>
    </citation>
    <scope>NUCLEOTIDE SEQUENCE [LARGE SCALE GENOMIC DNA]</scope>
    <source>
        <strain evidence="2">WasteWater2</strain>
    </source>
</reference>
<protein>
    <submittedName>
        <fullName evidence="2">Uncharacterized protein</fullName>
    </submittedName>
</protein>
<name>A0A8H6CQJ2_9LECA</name>
<organism evidence="2 3">
    <name type="scientific">Letharia columbiana</name>
    <dbReference type="NCBI Taxonomy" id="112416"/>
    <lineage>
        <taxon>Eukaryota</taxon>
        <taxon>Fungi</taxon>
        <taxon>Dikarya</taxon>
        <taxon>Ascomycota</taxon>
        <taxon>Pezizomycotina</taxon>
        <taxon>Lecanoromycetes</taxon>
        <taxon>OSLEUM clade</taxon>
        <taxon>Lecanoromycetidae</taxon>
        <taxon>Lecanorales</taxon>
        <taxon>Lecanorineae</taxon>
        <taxon>Parmeliaceae</taxon>
        <taxon>Letharia</taxon>
    </lineage>
</organism>
<dbReference type="AlphaFoldDB" id="A0A8H6CQJ2"/>
<dbReference type="OrthoDB" id="10514217at2759"/>
<evidence type="ECO:0000313" key="2">
    <source>
        <dbReference type="EMBL" id="KAF6227501.1"/>
    </source>
</evidence>
<evidence type="ECO:0000256" key="1">
    <source>
        <dbReference type="SAM" id="MobiDB-lite"/>
    </source>
</evidence>
<accession>A0A8H6CQJ2</accession>